<proteinExistence type="inferred from homology"/>
<keyword evidence="6" id="KW-1134">Transmembrane beta strand</keyword>
<dbReference type="eggNOG" id="COG4796">
    <property type="taxonomic scope" value="Bacteria"/>
</dbReference>
<keyword evidence="8" id="KW-1133">Transmembrane helix</keyword>
<keyword evidence="4 6" id="KW-0472">Membrane</keyword>
<comment type="subcellular location">
    <subcellularLocation>
        <location evidence="6">Cell outer membrane</location>
        <topology evidence="6">Multi-pass membrane protein</topology>
    </subcellularLocation>
</comment>
<dbReference type="NCBIfam" id="TIGR04056">
    <property type="entry name" value="OMP_RagA_SusC"/>
    <property type="match status" value="1"/>
</dbReference>
<dbReference type="InterPro" id="IPR012910">
    <property type="entry name" value="Plug_dom"/>
</dbReference>
<evidence type="ECO:0000256" key="6">
    <source>
        <dbReference type="PROSITE-ProRule" id="PRU01360"/>
    </source>
</evidence>
<dbReference type="InterPro" id="IPR000531">
    <property type="entry name" value="Beta-barrel_TonB"/>
</dbReference>
<dbReference type="Gene3D" id="3.55.50.30">
    <property type="match status" value="1"/>
</dbReference>
<keyword evidence="7" id="KW-0798">TonB box</keyword>
<evidence type="ECO:0000313" key="10">
    <source>
        <dbReference type="EMBL" id="ACU04453.1"/>
    </source>
</evidence>
<dbReference type="InterPro" id="IPR011662">
    <property type="entry name" value="Secretin/TonB_short_N"/>
</dbReference>
<dbReference type="SUPFAM" id="SSF56935">
    <property type="entry name" value="Porins"/>
    <property type="match status" value="1"/>
</dbReference>
<protein>
    <submittedName>
        <fullName evidence="10">TonB-dependent receptor plug</fullName>
    </submittedName>
</protein>
<evidence type="ECO:0000256" key="2">
    <source>
        <dbReference type="ARBA" id="ARBA00022496"/>
    </source>
</evidence>
<dbReference type="Pfam" id="PF00593">
    <property type="entry name" value="TonB_dep_Rec_b-barrel"/>
    <property type="match status" value="1"/>
</dbReference>
<dbReference type="PROSITE" id="PS52016">
    <property type="entry name" value="TONB_DEPENDENT_REC_3"/>
    <property type="match status" value="1"/>
</dbReference>
<feature type="domain" description="Secretin/TonB short N-terminal" evidence="9">
    <location>
        <begin position="86"/>
        <end position="137"/>
    </location>
</feature>
<dbReference type="Pfam" id="PF13715">
    <property type="entry name" value="CarbopepD_reg_2"/>
    <property type="match status" value="1"/>
</dbReference>
<keyword evidence="5 6" id="KW-0998">Cell outer membrane</keyword>
<dbReference type="InterPro" id="IPR008969">
    <property type="entry name" value="CarboxyPept-like_regulatory"/>
</dbReference>
<dbReference type="GO" id="GO:0006826">
    <property type="term" value="P:iron ion transport"/>
    <property type="evidence" value="ECO:0007669"/>
    <property type="project" value="UniProtKB-KW"/>
</dbReference>
<evidence type="ECO:0000256" key="5">
    <source>
        <dbReference type="ARBA" id="ARBA00023237"/>
    </source>
</evidence>
<keyword evidence="2" id="KW-0410">Iron transport</keyword>
<dbReference type="HOGENOM" id="CLU_004317_1_1_10"/>
<evidence type="ECO:0000313" key="11">
    <source>
        <dbReference type="Proteomes" id="UP000000852"/>
    </source>
</evidence>
<dbReference type="SMART" id="SM00965">
    <property type="entry name" value="STN"/>
    <property type="match status" value="1"/>
</dbReference>
<dbReference type="KEGG" id="phe:Phep_2249"/>
<dbReference type="STRING" id="485917.Phep_2249"/>
<comment type="similarity">
    <text evidence="6 7">Belongs to the TonB-dependent receptor family.</text>
</comment>
<organism evidence="10 11">
    <name type="scientific">Pedobacter heparinus (strain ATCC 13125 / DSM 2366 / CIP 104194 / JCM 7457 / NBRC 12017 / NCIMB 9290 / NRRL B-14731 / HIM 762-3)</name>
    <dbReference type="NCBI Taxonomy" id="485917"/>
    <lineage>
        <taxon>Bacteria</taxon>
        <taxon>Pseudomonadati</taxon>
        <taxon>Bacteroidota</taxon>
        <taxon>Sphingobacteriia</taxon>
        <taxon>Sphingobacteriales</taxon>
        <taxon>Sphingobacteriaceae</taxon>
        <taxon>Pedobacter</taxon>
    </lineage>
</organism>
<dbReference type="eggNOG" id="COG1629">
    <property type="taxonomic scope" value="Bacteria"/>
</dbReference>
<evidence type="ECO:0000256" key="7">
    <source>
        <dbReference type="RuleBase" id="RU003357"/>
    </source>
</evidence>
<dbReference type="Gene3D" id="2.60.40.1120">
    <property type="entry name" value="Carboxypeptidase-like, regulatory domain"/>
    <property type="match status" value="1"/>
</dbReference>
<sequence>MIFYNLSRLRQLVYALGQPLLSGLAFCQISEASKRRIIMRAKLTILIITVCFMHVSAIGHAQRITLSKQGTSLNQVFKEIRKQTGMNIIWPPEKFNEDAKINVSVKNMSLDEALSQILAPVNLTYAIKDKTIVIQVRQAAGRILADTLKIVTGKVVDLKGIPLPGIGIKHKETNTATTTNAEGIYQIKVPNKGTLIFTYVGFKTQEIPVAGKTTINIKLLEEQKELSEVVVVGYGTQKKVNLTGAVDQVGKEVFENRPLTSTTKGLQGVIPNLNIRMTDGKPTRTSSYNVRGTTSIGAGGSALVLIDGVPGNPDLVNPNDIESVTVLKDAASAAIYGARGSFGVVLITTKAPAKEKATINYTSGYSLNYQTIRPDLVTEGYPWAQVFNDAFSSWNDYSADPQKANSVFPWSQEYLKELKKRYEAGIGPSTEIDPATGKYIYYGSTDWLKELYADNTPSMEQQISVSGSSDKTAFYISGRYNNQGGIFRYNPDKFNQYNLRAKGSIQATSWLKIENDITFNQRDYFFPILNHASNTPVWRRISDEAFPVAMLRNPDGTLTDNASIVFGSFISGNNFMNEANKQTRNTSRVFTNFLDNKLKINGDFTFDKTSFNRRFIYSPVPYSTAPNVFLERGINKMNNLDQDFTYLALNTYGEYSNSFGKHNFTALLGYNYEQSTQKDQFVERDNLINPEFPDFSLVDGQNFILTGGGNKWITLGGFFRVNYNYAGKYLFEVNGRYDGSSKFPEGQQYGFFPSFSGGWRVSEEPFWKSIKNTVNEFKLRASYGSLGNGNIDPYQFLQTMGVTRSPMVLGGIRPNYTQLPNVIPDGLTWEKATTTNLGADISLFRNRLTTNFDWYIRRTTDMFTVGLPLPATFGAAVPKGNYADLKTTGWELSIGWRDKINTSKPIGYDFRFTLSDSQSTIDRFNNPLNLITTYYPGMKVGEIWGFVNDGYFIDQNDINTHANQSLIKVSAANKPLPGDIKFKDLNGDNIINQGTKTLSDPGDQKVIGNSSIRYQYGFNANFDWNNFSFGVFFQGVGKRDYMPTADNSLFWGPYNRPYSWHPKDVVENMWSPENPNAYYPRLRGYTALNAGGELTYAQTQYLQNAAYIRLKNLSVGYNLPSGLIKKIHLSALRVYLTGQNLWVWSPMFKHTKNMDPENIEQADPELNKNAGQGMAYPMLKTYTIGLNVTL</sequence>
<accession>C6XY35</accession>
<dbReference type="GO" id="GO:0009279">
    <property type="term" value="C:cell outer membrane"/>
    <property type="evidence" value="ECO:0007669"/>
    <property type="project" value="UniProtKB-SubCell"/>
</dbReference>
<dbReference type="Gene3D" id="2.170.130.10">
    <property type="entry name" value="TonB-dependent receptor, plug domain"/>
    <property type="match status" value="1"/>
</dbReference>
<dbReference type="NCBIfam" id="TIGR04057">
    <property type="entry name" value="SusC_RagA_signa"/>
    <property type="match status" value="1"/>
</dbReference>
<dbReference type="InterPro" id="IPR023997">
    <property type="entry name" value="TonB-dep_OMP_SusC/RagA_CS"/>
</dbReference>
<dbReference type="Pfam" id="PF07715">
    <property type="entry name" value="Plug"/>
    <property type="match status" value="1"/>
</dbReference>
<keyword evidence="10" id="KW-0675">Receptor</keyword>
<evidence type="ECO:0000256" key="3">
    <source>
        <dbReference type="ARBA" id="ARBA00023004"/>
    </source>
</evidence>
<evidence type="ECO:0000259" key="9">
    <source>
        <dbReference type="SMART" id="SM00965"/>
    </source>
</evidence>
<reference evidence="10 11" key="1">
    <citation type="journal article" date="2009" name="Stand. Genomic Sci.">
        <title>Complete genome sequence of Pedobacter heparinus type strain (HIM 762-3).</title>
        <authorList>
            <person name="Han C."/>
            <person name="Spring S."/>
            <person name="Lapidus A."/>
            <person name="Del Rio T.G."/>
            <person name="Tice H."/>
            <person name="Copeland A."/>
            <person name="Cheng J.F."/>
            <person name="Lucas S."/>
            <person name="Chen F."/>
            <person name="Nolan M."/>
            <person name="Bruce D."/>
            <person name="Goodwin L."/>
            <person name="Pitluck S."/>
            <person name="Ivanova N."/>
            <person name="Mavromatis K."/>
            <person name="Mikhailova N."/>
            <person name="Pati A."/>
            <person name="Chen A."/>
            <person name="Palaniappan K."/>
            <person name="Land M."/>
            <person name="Hauser L."/>
            <person name="Chang Y.J."/>
            <person name="Jeffries C.C."/>
            <person name="Saunders E."/>
            <person name="Chertkov O."/>
            <person name="Brettin T."/>
            <person name="Goker M."/>
            <person name="Rohde M."/>
            <person name="Bristow J."/>
            <person name="Eisen J.A."/>
            <person name="Markowitz V."/>
            <person name="Hugenholtz P."/>
            <person name="Kyrpides N.C."/>
            <person name="Klenk H.P."/>
            <person name="Detter J.C."/>
        </authorList>
    </citation>
    <scope>NUCLEOTIDE SEQUENCE [LARGE SCALE GENOMIC DNA]</scope>
    <source>
        <strain evidence="11">ATCC 13125 / DSM 2366 / CIP 104194 / JCM 7457 / NBRC 12017 / NCIMB 9290 / NRRL B-14731 / HIM 762-3</strain>
    </source>
</reference>
<keyword evidence="1 6" id="KW-0813">Transport</keyword>
<dbReference type="Pfam" id="PF07660">
    <property type="entry name" value="STN"/>
    <property type="match status" value="1"/>
</dbReference>
<evidence type="ECO:0000256" key="4">
    <source>
        <dbReference type="ARBA" id="ARBA00023136"/>
    </source>
</evidence>
<keyword evidence="11" id="KW-1185">Reference proteome</keyword>
<dbReference type="InterPro" id="IPR023996">
    <property type="entry name" value="TonB-dep_OMP_SusC/RagA"/>
</dbReference>
<dbReference type="AlphaFoldDB" id="C6XY35"/>
<keyword evidence="6 8" id="KW-0812">Transmembrane</keyword>
<name>C6XY35_PEDHD</name>
<evidence type="ECO:0000256" key="1">
    <source>
        <dbReference type="ARBA" id="ARBA00022448"/>
    </source>
</evidence>
<dbReference type="InterPro" id="IPR037066">
    <property type="entry name" value="Plug_dom_sf"/>
</dbReference>
<dbReference type="EMBL" id="CP001681">
    <property type="protein sequence ID" value="ACU04453.1"/>
    <property type="molecule type" value="Genomic_DNA"/>
</dbReference>
<keyword evidence="3" id="KW-0408">Iron</keyword>
<dbReference type="RefSeq" id="WP_015808066.1">
    <property type="nucleotide sequence ID" value="NC_013061.1"/>
</dbReference>
<dbReference type="Proteomes" id="UP000000852">
    <property type="component" value="Chromosome"/>
</dbReference>
<evidence type="ECO:0000256" key="8">
    <source>
        <dbReference type="SAM" id="Phobius"/>
    </source>
</evidence>
<dbReference type="SUPFAM" id="SSF49464">
    <property type="entry name" value="Carboxypeptidase regulatory domain-like"/>
    <property type="match status" value="1"/>
</dbReference>
<gene>
    <name evidence="10" type="ordered locus">Phep_2249</name>
</gene>
<dbReference type="InterPro" id="IPR039426">
    <property type="entry name" value="TonB-dep_rcpt-like"/>
</dbReference>
<keyword evidence="2" id="KW-0406">Ion transport</keyword>
<feature type="transmembrane region" description="Helical" evidence="8">
    <location>
        <begin position="41"/>
        <end position="59"/>
    </location>
</feature>